<protein>
    <submittedName>
        <fullName evidence="1">Uncharacterized protein</fullName>
    </submittedName>
</protein>
<sequence length="130" mass="14025">MHLEEAREIFVRAIPPEDQDWITKSATFISQAISSSTSMLLKGLTNATSYYISHSTPSPHASGSQTPKETKDPNAPPPRALLLLSSNTPSRHGCEKGIDLFAGELGQCRGFLPLAEADLAAVEADMAMER</sequence>
<gene>
    <name evidence="1" type="ORF">NUW54_g14408</name>
</gene>
<dbReference type="Proteomes" id="UP001144978">
    <property type="component" value="Unassembled WGS sequence"/>
</dbReference>
<accession>A0ACC1MDF3</accession>
<evidence type="ECO:0000313" key="2">
    <source>
        <dbReference type="Proteomes" id="UP001144978"/>
    </source>
</evidence>
<comment type="caution">
    <text evidence="1">The sequence shown here is derived from an EMBL/GenBank/DDBJ whole genome shotgun (WGS) entry which is preliminary data.</text>
</comment>
<dbReference type="EMBL" id="JANSHE010007411">
    <property type="protein sequence ID" value="KAJ2961018.1"/>
    <property type="molecule type" value="Genomic_DNA"/>
</dbReference>
<organism evidence="1 2">
    <name type="scientific">Trametes sanguinea</name>
    <dbReference type="NCBI Taxonomy" id="158606"/>
    <lineage>
        <taxon>Eukaryota</taxon>
        <taxon>Fungi</taxon>
        <taxon>Dikarya</taxon>
        <taxon>Basidiomycota</taxon>
        <taxon>Agaricomycotina</taxon>
        <taxon>Agaricomycetes</taxon>
        <taxon>Polyporales</taxon>
        <taxon>Polyporaceae</taxon>
        <taxon>Trametes</taxon>
    </lineage>
</organism>
<evidence type="ECO:0000313" key="1">
    <source>
        <dbReference type="EMBL" id="KAJ2961018.1"/>
    </source>
</evidence>
<name>A0ACC1MDF3_9APHY</name>
<reference evidence="1" key="1">
    <citation type="submission" date="2022-08" db="EMBL/GenBank/DDBJ databases">
        <title>Genome Sequence of Pycnoporus sanguineus.</title>
        <authorList>
            <person name="Buettner E."/>
        </authorList>
    </citation>
    <scope>NUCLEOTIDE SEQUENCE</scope>
    <source>
        <strain evidence="1">CG-C14</strain>
    </source>
</reference>
<proteinExistence type="predicted"/>
<keyword evidence="2" id="KW-1185">Reference proteome</keyword>